<dbReference type="OrthoDB" id="2756573at2759"/>
<protein>
    <submittedName>
        <fullName evidence="2">Uncharacterized protein</fullName>
    </submittedName>
</protein>
<reference evidence="2 3" key="1">
    <citation type="submission" date="2021-08" db="EMBL/GenBank/DDBJ databases">
        <title>Draft Genome Sequence of Phanerochaete sordida strain YK-624.</title>
        <authorList>
            <person name="Mori T."/>
            <person name="Dohra H."/>
            <person name="Suzuki T."/>
            <person name="Kawagishi H."/>
            <person name="Hirai H."/>
        </authorList>
    </citation>
    <scope>NUCLEOTIDE SEQUENCE [LARGE SCALE GENOMIC DNA]</scope>
    <source>
        <strain evidence="2 3">YK-624</strain>
    </source>
</reference>
<evidence type="ECO:0000256" key="1">
    <source>
        <dbReference type="SAM" id="MobiDB-lite"/>
    </source>
</evidence>
<keyword evidence="3" id="KW-1185">Reference proteome</keyword>
<name>A0A9P3GGU2_9APHY</name>
<gene>
    <name evidence="2" type="ORF">PsYK624_108680</name>
</gene>
<comment type="caution">
    <text evidence="2">The sequence shown here is derived from an EMBL/GenBank/DDBJ whole genome shotgun (WGS) entry which is preliminary data.</text>
</comment>
<dbReference type="Proteomes" id="UP000703269">
    <property type="component" value="Unassembled WGS sequence"/>
</dbReference>
<dbReference type="EMBL" id="BPQB01000042">
    <property type="protein sequence ID" value="GJE94697.1"/>
    <property type="molecule type" value="Genomic_DNA"/>
</dbReference>
<dbReference type="AlphaFoldDB" id="A0A9P3GGU2"/>
<proteinExistence type="predicted"/>
<accession>A0A9P3GGU2</accession>
<evidence type="ECO:0000313" key="3">
    <source>
        <dbReference type="Proteomes" id="UP000703269"/>
    </source>
</evidence>
<feature type="region of interest" description="Disordered" evidence="1">
    <location>
        <begin position="208"/>
        <end position="233"/>
    </location>
</feature>
<organism evidence="2 3">
    <name type="scientific">Phanerochaete sordida</name>
    <dbReference type="NCBI Taxonomy" id="48140"/>
    <lineage>
        <taxon>Eukaryota</taxon>
        <taxon>Fungi</taxon>
        <taxon>Dikarya</taxon>
        <taxon>Basidiomycota</taxon>
        <taxon>Agaricomycotina</taxon>
        <taxon>Agaricomycetes</taxon>
        <taxon>Polyporales</taxon>
        <taxon>Phanerochaetaceae</taxon>
        <taxon>Phanerochaete</taxon>
    </lineage>
</organism>
<evidence type="ECO:0000313" key="2">
    <source>
        <dbReference type="EMBL" id="GJE94697.1"/>
    </source>
</evidence>
<sequence>MDHHRTLLGFPGLRHLEPQQGHISGYFLPRHGPCGHKYLWYQQRQLGCHCPSRRRVRVHILLQGLPASRHRKYASQLLYVTRVSAIVADSLAFILTLMKTLSQVRAARRLRGVTVSLSSCIARDGTIYFAALVALNIARLIVSGAPIQVDLSPVTPFLETLPQILINRFIINLRHVADPAVETDLSQASTLGFRIPTTMLGNIAEPLEDGTAQDSTDERLSLPMSSTVYDSEH</sequence>
<feature type="compositionally biased region" description="Polar residues" evidence="1">
    <location>
        <begin position="223"/>
        <end position="233"/>
    </location>
</feature>